<organism evidence="1 2">
    <name type="scientific">Olleya aquimaris</name>
    <dbReference type="NCBI Taxonomy" id="639310"/>
    <lineage>
        <taxon>Bacteria</taxon>
        <taxon>Pseudomonadati</taxon>
        <taxon>Bacteroidota</taxon>
        <taxon>Flavobacteriia</taxon>
        <taxon>Flavobacteriales</taxon>
        <taxon>Flavobacteriaceae</taxon>
    </lineage>
</organism>
<reference evidence="1 2" key="1">
    <citation type="submission" date="2018-06" db="EMBL/GenBank/DDBJ databases">
        <title>Genomic Encyclopedia of Archaeal and Bacterial Type Strains, Phase II (KMG-II): from individual species to whole genera.</title>
        <authorList>
            <person name="Goeker M."/>
        </authorList>
    </citation>
    <scope>NUCLEOTIDE SEQUENCE [LARGE SCALE GENOMIC DNA]</scope>
    <source>
        <strain evidence="1 2">DSM 24464</strain>
    </source>
</reference>
<dbReference type="AlphaFoldDB" id="A0A327RLF3"/>
<name>A0A327RLF3_9FLAO</name>
<proteinExistence type="predicted"/>
<keyword evidence="2" id="KW-1185">Reference proteome</keyword>
<evidence type="ECO:0000313" key="2">
    <source>
        <dbReference type="Proteomes" id="UP000248703"/>
    </source>
</evidence>
<sequence length="153" mass="17524">MQFFKYLSVTVLSSVLFMQCSSTKQLQKEASFKTDQVYYQSWVAGVKGGGSGINVFIPITSELKTLKLDSLYFRQYKMALQTQPNNPNLYIGRILTKANQQEGFKEETTKIPFDLQPNEAVVSYIENNDIKYYKIENIIEKPAEQYPSAPPKN</sequence>
<protein>
    <submittedName>
        <fullName evidence="1">Uncharacterized protein</fullName>
    </submittedName>
</protein>
<accession>A0A327RLF3</accession>
<evidence type="ECO:0000313" key="1">
    <source>
        <dbReference type="EMBL" id="RAJ17936.1"/>
    </source>
</evidence>
<gene>
    <name evidence="1" type="ORF">LY08_00206</name>
</gene>
<dbReference type="RefSeq" id="WP_111658573.1">
    <property type="nucleotide sequence ID" value="NZ_QLLO01000001.1"/>
</dbReference>
<dbReference type="EMBL" id="QLLO01000001">
    <property type="protein sequence ID" value="RAJ17936.1"/>
    <property type="molecule type" value="Genomic_DNA"/>
</dbReference>
<dbReference type="OrthoDB" id="1364277at2"/>
<comment type="caution">
    <text evidence="1">The sequence shown here is derived from an EMBL/GenBank/DDBJ whole genome shotgun (WGS) entry which is preliminary data.</text>
</comment>
<dbReference type="Proteomes" id="UP000248703">
    <property type="component" value="Unassembled WGS sequence"/>
</dbReference>